<dbReference type="STRING" id="572036.SAMN05661099_1173"/>
<keyword evidence="1" id="KW-1133">Transmembrane helix</keyword>
<protein>
    <submittedName>
        <fullName evidence="2">Uncharacterized protein</fullName>
    </submittedName>
</protein>
<keyword evidence="1" id="KW-0812">Transmembrane</keyword>
<feature type="transmembrane region" description="Helical" evidence="1">
    <location>
        <begin position="12"/>
        <end position="34"/>
    </location>
</feature>
<accession>A0A1T5B0C1</accession>
<evidence type="ECO:0000313" key="2">
    <source>
        <dbReference type="EMBL" id="SKB40665.1"/>
    </source>
</evidence>
<name>A0A1T5B0C1_9SPHI</name>
<dbReference type="EMBL" id="FUYR01000001">
    <property type="protein sequence ID" value="SKB40665.1"/>
    <property type="molecule type" value="Genomic_DNA"/>
</dbReference>
<keyword evidence="1" id="KW-0472">Membrane</keyword>
<keyword evidence="3" id="KW-1185">Reference proteome</keyword>
<sequence>MKEKRKSKSTESIFTVSMMIFVIPAYVYLCSYSYEKGICSFYGIPSEFIRPDLTSNLYYSISLFFSVYLIYYLPHHLAFLSIGERLAMKPELYPFFRANLILFIACLGVVYTATYNLDWVGSLIMFLIAL</sequence>
<proteinExistence type="predicted"/>
<organism evidence="2 3">
    <name type="scientific">Daejeonella lutea</name>
    <dbReference type="NCBI Taxonomy" id="572036"/>
    <lineage>
        <taxon>Bacteria</taxon>
        <taxon>Pseudomonadati</taxon>
        <taxon>Bacteroidota</taxon>
        <taxon>Sphingobacteriia</taxon>
        <taxon>Sphingobacteriales</taxon>
        <taxon>Sphingobacteriaceae</taxon>
        <taxon>Daejeonella</taxon>
    </lineage>
</organism>
<reference evidence="3" key="1">
    <citation type="submission" date="2017-02" db="EMBL/GenBank/DDBJ databases">
        <authorList>
            <person name="Varghese N."/>
            <person name="Submissions S."/>
        </authorList>
    </citation>
    <scope>NUCLEOTIDE SEQUENCE [LARGE SCALE GENOMIC DNA]</scope>
    <source>
        <strain evidence="3">DSM 22385</strain>
    </source>
</reference>
<gene>
    <name evidence="2" type="ORF">SAMN05661099_1173</name>
</gene>
<feature type="transmembrane region" description="Helical" evidence="1">
    <location>
        <begin position="95"/>
        <end position="117"/>
    </location>
</feature>
<dbReference type="Proteomes" id="UP000189981">
    <property type="component" value="Unassembled WGS sequence"/>
</dbReference>
<evidence type="ECO:0000256" key="1">
    <source>
        <dbReference type="SAM" id="Phobius"/>
    </source>
</evidence>
<dbReference type="AlphaFoldDB" id="A0A1T5B0C1"/>
<evidence type="ECO:0000313" key="3">
    <source>
        <dbReference type="Proteomes" id="UP000189981"/>
    </source>
</evidence>
<feature type="transmembrane region" description="Helical" evidence="1">
    <location>
        <begin position="57"/>
        <end position="74"/>
    </location>
</feature>